<reference evidence="2 3" key="1">
    <citation type="submission" date="2015-11" db="EMBL/GenBank/DDBJ databases">
        <title>The genome of Debaryomyces fabryi.</title>
        <authorList>
            <person name="Tafer H."/>
            <person name="Lopandic K."/>
        </authorList>
    </citation>
    <scope>NUCLEOTIDE SEQUENCE [LARGE SCALE GENOMIC DNA]</scope>
    <source>
        <strain evidence="2 3">CBS 789</strain>
    </source>
</reference>
<keyword evidence="3" id="KW-1185">Reference proteome</keyword>
<evidence type="ECO:0000313" key="3">
    <source>
        <dbReference type="Proteomes" id="UP000054251"/>
    </source>
</evidence>
<dbReference type="GeneID" id="26837443"/>
<dbReference type="AlphaFoldDB" id="A0A0V1Q5Q1"/>
<organism evidence="2 3">
    <name type="scientific">Debaryomyces fabryi</name>
    <dbReference type="NCBI Taxonomy" id="58627"/>
    <lineage>
        <taxon>Eukaryota</taxon>
        <taxon>Fungi</taxon>
        <taxon>Dikarya</taxon>
        <taxon>Ascomycota</taxon>
        <taxon>Saccharomycotina</taxon>
        <taxon>Pichiomycetes</taxon>
        <taxon>Debaryomycetaceae</taxon>
        <taxon>Debaryomyces</taxon>
    </lineage>
</organism>
<dbReference type="EMBL" id="LMYN01000005">
    <property type="protein sequence ID" value="KSA03799.1"/>
    <property type="molecule type" value="Genomic_DNA"/>
</dbReference>
<evidence type="ECO:0000256" key="1">
    <source>
        <dbReference type="SAM" id="MobiDB-lite"/>
    </source>
</evidence>
<dbReference type="OrthoDB" id="4026192at2759"/>
<feature type="region of interest" description="Disordered" evidence="1">
    <location>
        <begin position="42"/>
        <end position="65"/>
    </location>
</feature>
<dbReference type="Proteomes" id="UP000054251">
    <property type="component" value="Unassembled WGS sequence"/>
</dbReference>
<accession>A0A0V1Q5Q1</accession>
<comment type="caution">
    <text evidence="2">The sequence shown here is derived from an EMBL/GenBank/DDBJ whole genome shotgun (WGS) entry which is preliminary data.</text>
</comment>
<protein>
    <submittedName>
        <fullName evidence="2">Uncharacterized protein</fullName>
    </submittedName>
</protein>
<sequence>MNGLGIVIEEKEMDTDGVQVAEEETKRNSYLGVVPVSMVTPDSESEILLPPLPTDETGTVPSSIMSDHKTSVATSISNDSCLSLEIETTGKDSLFSEFVQNPTYELNSPSLNIDPLFSNLALNEAPQVADQSATTSHNTSPLRRLKNFKKGIRKLSLSKMSAPPMSDLVSNAPSSVRPGVSPLITEETIDSFLSASTIESLHSAAKVRKTSLITPMTTPIGSPVGSPIITLSENLSSSSKNVNDLERNFFRNLNINGATPEVSKMEDLTKLEDLINYLNFLNQLKIQVIDAFELTKERLIKFGWCSDDDLNNLQFQKDSSLLQIDTRILQLEKNLNKQYNTSILLCSNNKVQKKSNSVSSSSSSMDNFNYISENSKASSISLKNLESKCFSYPDF</sequence>
<feature type="compositionally biased region" description="Polar residues" evidence="1">
    <location>
        <begin position="56"/>
        <end position="65"/>
    </location>
</feature>
<evidence type="ECO:0000313" key="2">
    <source>
        <dbReference type="EMBL" id="KSA03799.1"/>
    </source>
</evidence>
<dbReference type="RefSeq" id="XP_015469901.1">
    <property type="nucleotide sequence ID" value="XM_015609264.1"/>
</dbReference>
<proteinExistence type="predicted"/>
<name>A0A0V1Q5Q1_9ASCO</name>
<gene>
    <name evidence="2" type="ORF">AC631_00434</name>
</gene>